<dbReference type="EMBL" id="AP018161">
    <property type="protein sequence ID" value="BBA85017.1"/>
    <property type="molecule type" value="Genomic_DNA"/>
</dbReference>
<accession>A0A2Z5T3P6</accession>
<proteinExistence type="predicted"/>
<keyword evidence="4 8" id="KW-0689">Ribosomal protein</keyword>
<evidence type="ECO:0000256" key="4">
    <source>
        <dbReference type="ARBA" id="ARBA00022980"/>
    </source>
</evidence>
<dbReference type="InterPro" id="IPR036510">
    <property type="entry name" value="Ribosomal_bS20_sf"/>
</dbReference>
<keyword evidence="9" id="KW-1185">Reference proteome</keyword>
<evidence type="ECO:0000256" key="3">
    <source>
        <dbReference type="ARBA" id="ARBA00022884"/>
    </source>
</evidence>
<sequence length="81" mass="9791">MLNKNSIINKKKNKINNIKKSIIKNSIRKIKFFIKNNKKNEAILYYKTFQSILDKKYKNVFNKNKVSRIKSRIYKNIIKIV</sequence>
<dbReference type="RefSeq" id="WP_148708368.1">
    <property type="nucleotide sequence ID" value="NZ_AP018161.1"/>
</dbReference>
<dbReference type="NCBIfam" id="TIGR00029">
    <property type="entry name" value="S20"/>
    <property type="match status" value="1"/>
</dbReference>
<evidence type="ECO:0000256" key="2">
    <source>
        <dbReference type="ARBA" id="ARBA00022730"/>
    </source>
</evidence>
<evidence type="ECO:0000256" key="6">
    <source>
        <dbReference type="ARBA" id="ARBA00035136"/>
    </source>
</evidence>
<dbReference type="InterPro" id="IPR002583">
    <property type="entry name" value="Ribosomal_bS20"/>
</dbReference>
<name>A0A2Z5T3P6_9GAMM</name>
<dbReference type="Pfam" id="PF01649">
    <property type="entry name" value="Ribosomal_S20p"/>
    <property type="match status" value="1"/>
</dbReference>
<dbReference type="KEGG" id="eor:NARRFE1_00660"/>
<dbReference type="GO" id="GO:0006412">
    <property type="term" value="P:translation"/>
    <property type="evidence" value="ECO:0007669"/>
    <property type="project" value="InterPro"/>
</dbReference>
<dbReference type="GO" id="GO:0019843">
    <property type="term" value="F:rRNA binding"/>
    <property type="evidence" value="ECO:0007669"/>
    <property type="project" value="UniProtKB-KW"/>
</dbReference>
<organism evidence="8 9">
    <name type="scientific">endosymbiont of Rhynchophorus ferrugineus</name>
    <dbReference type="NCBI Taxonomy" id="1972133"/>
    <lineage>
        <taxon>Bacteria</taxon>
        <taxon>Pseudomonadati</taxon>
        <taxon>Pseudomonadota</taxon>
        <taxon>Gammaproteobacteria</taxon>
        <taxon>Candidatus Nardonella</taxon>
    </lineage>
</organism>
<comment type="function">
    <text evidence="1">Binds directly to 16S ribosomal RNA.</text>
</comment>
<evidence type="ECO:0000256" key="1">
    <source>
        <dbReference type="ARBA" id="ARBA00003134"/>
    </source>
</evidence>
<dbReference type="SUPFAM" id="SSF46992">
    <property type="entry name" value="Ribosomal protein S20"/>
    <property type="match status" value="1"/>
</dbReference>
<evidence type="ECO:0000313" key="8">
    <source>
        <dbReference type="EMBL" id="BBA85017.1"/>
    </source>
</evidence>
<evidence type="ECO:0000313" key="9">
    <source>
        <dbReference type="Proteomes" id="UP000289537"/>
    </source>
</evidence>
<dbReference type="GO" id="GO:0003735">
    <property type="term" value="F:structural constituent of ribosome"/>
    <property type="evidence" value="ECO:0007669"/>
    <property type="project" value="InterPro"/>
</dbReference>
<evidence type="ECO:0000256" key="5">
    <source>
        <dbReference type="ARBA" id="ARBA00023274"/>
    </source>
</evidence>
<reference evidence="8 9" key="1">
    <citation type="journal article" date="2017" name="Proc. Natl. Acad. Sci. U.S.A.">
        <title>Small genome symbiont underlies cuticle hardness in beetles.</title>
        <authorList>
            <person name="Anbutsu H."/>
            <person name="Moriyama M."/>
            <person name="Nikoh N."/>
            <person name="Hosokawa T."/>
            <person name="Futahashi R."/>
            <person name="Tanahashi M."/>
            <person name="Meng X.Y."/>
            <person name="Kuriwada T."/>
            <person name="Mori N."/>
            <person name="Oshima K."/>
            <person name="Hattori M."/>
            <person name="Fujie M."/>
            <person name="Satoh N."/>
            <person name="Maeda T."/>
            <person name="Shigenobu S."/>
            <person name="Koga R."/>
            <person name="Fukatsu T."/>
        </authorList>
    </citation>
    <scope>NUCLEOTIDE SEQUENCE [LARGE SCALE GENOMIC DNA]</scope>
    <source>
        <strain evidence="8">NARRFE1</strain>
    </source>
</reference>
<keyword evidence="2" id="KW-0699">rRNA-binding</keyword>
<dbReference type="Proteomes" id="UP000289537">
    <property type="component" value="Chromosome"/>
</dbReference>
<protein>
    <recommendedName>
        <fullName evidence="6">Small ribosomal subunit protein bS20</fullName>
    </recommendedName>
    <alternativeName>
        <fullName evidence="7">30S ribosomal protein S20</fullName>
    </alternativeName>
</protein>
<dbReference type="GO" id="GO:1990904">
    <property type="term" value="C:ribonucleoprotein complex"/>
    <property type="evidence" value="ECO:0007669"/>
    <property type="project" value="UniProtKB-KW"/>
</dbReference>
<dbReference type="AlphaFoldDB" id="A0A2Z5T3P6"/>
<dbReference type="GO" id="GO:0005840">
    <property type="term" value="C:ribosome"/>
    <property type="evidence" value="ECO:0007669"/>
    <property type="project" value="UniProtKB-KW"/>
</dbReference>
<keyword evidence="3" id="KW-0694">RNA-binding</keyword>
<evidence type="ECO:0000256" key="7">
    <source>
        <dbReference type="ARBA" id="ARBA00035343"/>
    </source>
</evidence>
<dbReference type="Gene3D" id="1.20.58.110">
    <property type="entry name" value="Ribosomal protein S20"/>
    <property type="match status" value="1"/>
</dbReference>
<gene>
    <name evidence="8" type="primary">rpsT</name>
    <name evidence="8" type="ORF">NARRFE1_00660</name>
</gene>
<keyword evidence="5" id="KW-0687">Ribonucleoprotein</keyword>